<name>A0A9Q0GV79_9MAGN</name>
<evidence type="ECO:0000256" key="1">
    <source>
        <dbReference type="SAM" id="MobiDB-lite"/>
    </source>
</evidence>
<gene>
    <name evidence="2" type="ORF">NE237_011201</name>
</gene>
<accession>A0A9Q0GV79</accession>
<reference evidence="2" key="1">
    <citation type="journal article" date="2023" name="Plant J.">
        <title>The genome of the king protea, Protea cynaroides.</title>
        <authorList>
            <person name="Chang J."/>
            <person name="Duong T.A."/>
            <person name="Schoeman C."/>
            <person name="Ma X."/>
            <person name="Roodt D."/>
            <person name="Barker N."/>
            <person name="Li Z."/>
            <person name="Van de Peer Y."/>
            <person name="Mizrachi E."/>
        </authorList>
    </citation>
    <scope>NUCLEOTIDE SEQUENCE</scope>
    <source>
        <tissue evidence="2">Young leaves</tissue>
    </source>
</reference>
<comment type="caution">
    <text evidence="2">The sequence shown here is derived from an EMBL/GenBank/DDBJ whole genome shotgun (WGS) entry which is preliminary data.</text>
</comment>
<organism evidence="2 3">
    <name type="scientific">Protea cynaroides</name>
    <dbReference type="NCBI Taxonomy" id="273540"/>
    <lineage>
        <taxon>Eukaryota</taxon>
        <taxon>Viridiplantae</taxon>
        <taxon>Streptophyta</taxon>
        <taxon>Embryophyta</taxon>
        <taxon>Tracheophyta</taxon>
        <taxon>Spermatophyta</taxon>
        <taxon>Magnoliopsida</taxon>
        <taxon>Proteales</taxon>
        <taxon>Proteaceae</taxon>
        <taxon>Protea</taxon>
    </lineage>
</organism>
<evidence type="ECO:0000313" key="3">
    <source>
        <dbReference type="Proteomes" id="UP001141806"/>
    </source>
</evidence>
<protein>
    <submittedName>
        <fullName evidence="2">Uncharacterized protein</fullName>
    </submittedName>
</protein>
<dbReference type="AlphaFoldDB" id="A0A9Q0GV79"/>
<dbReference type="OrthoDB" id="1419004at2759"/>
<keyword evidence="3" id="KW-1185">Reference proteome</keyword>
<dbReference type="Proteomes" id="UP001141806">
    <property type="component" value="Unassembled WGS sequence"/>
</dbReference>
<proteinExistence type="predicted"/>
<dbReference type="EMBL" id="JAMYWD010000011">
    <property type="protein sequence ID" value="KAJ4954418.1"/>
    <property type="molecule type" value="Genomic_DNA"/>
</dbReference>
<sequence length="310" mass="33062">MAGNKITTHKWRESCKENPRFFRGFSRFVLTLSNTEKMDPECSSGDESTQEGGFQVDSTGIEMFSLSDEPAGQSEENIPMSSQEQAMNLTGTGADDHQKELKARGNVSPDHIRTVDLDKDNVPEFSLEKSPADEGLVPAKVVLGFSGDSSSVKQRISGEFLDGTRSPACGALVGNVAERSGDSVLRKNLGLLKQIFQEIVSLESGGVGGDIPVGTESVDTGFKETATKGVSLLKAADNEPGSTVRRGKEVGSSPEGGSRKKRRELSASIGGLMENAAKGLVPDSSPSKNQSLLSLMDTVTKLSGEKKFNW</sequence>
<evidence type="ECO:0000313" key="2">
    <source>
        <dbReference type="EMBL" id="KAJ4954418.1"/>
    </source>
</evidence>
<feature type="region of interest" description="Disordered" evidence="1">
    <location>
        <begin position="234"/>
        <end position="268"/>
    </location>
</feature>